<evidence type="ECO:0000256" key="17">
    <source>
        <dbReference type="PROSITE-ProRule" id="PRU01256"/>
    </source>
</evidence>
<keyword evidence="13 18" id="KW-0238">DNA-binding</keyword>
<dbReference type="PANTHER" id="PTHR14134">
    <property type="entry name" value="E3 UBIQUITIN-PROTEIN LIGASE RAD18"/>
    <property type="match status" value="1"/>
</dbReference>
<dbReference type="Gene3D" id="1.10.720.30">
    <property type="entry name" value="SAP domain"/>
    <property type="match status" value="1"/>
</dbReference>
<keyword evidence="14 17" id="KW-0234">DNA repair</keyword>
<dbReference type="EMBL" id="BTGD01000027">
    <property type="protein sequence ID" value="GMM59199.1"/>
    <property type="molecule type" value="Genomic_DNA"/>
</dbReference>
<proteinExistence type="inferred from homology"/>
<evidence type="ECO:0000256" key="2">
    <source>
        <dbReference type="ARBA" id="ARBA00004123"/>
    </source>
</evidence>
<evidence type="ECO:0000256" key="3">
    <source>
        <dbReference type="ARBA" id="ARBA00004906"/>
    </source>
</evidence>
<dbReference type="GO" id="GO:0006281">
    <property type="term" value="P:DNA repair"/>
    <property type="evidence" value="ECO:0007669"/>
    <property type="project" value="UniProtKB-KW"/>
</dbReference>
<dbReference type="SMART" id="SM00734">
    <property type="entry name" value="ZnF_Rad18"/>
    <property type="match status" value="1"/>
</dbReference>
<evidence type="ECO:0000259" key="20">
    <source>
        <dbReference type="PROSITE" id="PS50089"/>
    </source>
</evidence>
<evidence type="ECO:0000256" key="14">
    <source>
        <dbReference type="ARBA" id="ARBA00023204"/>
    </source>
</evidence>
<evidence type="ECO:0000256" key="10">
    <source>
        <dbReference type="ARBA" id="ARBA00022771"/>
    </source>
</evidence>
<dbReference type="AlphaFoldDB" id="A0AAV5S5P6"/>
<keyword evidence="8 18" id="KW-0479">Metal-binding</keyword>
<dbReference type="GO" id="GO:0006513">
    <property type="term" value="P:protein monoubiquitination"/>
    <property type="evidence" value="ECO:0007669"/>
    <property type="project" value="InterPro"/>
</dbReference>
<dbReference type="Pfam" id="PF13923">
    <property type="entry name" value="zf-C3HC4_2"/>
    <property type="match status" value="1"/>
</dbReference>
<dbReference type="NCBIfam" id="TIGR00599">
    <property type="entry name" value="rad18"/>
    <property type="match status" value="1"/>
</dbReference>
<dbReference type="GO" id="GO:0006301">
    <property type="term" value="P:DNA damage tolerance"/>
    <property type="evidence" value="ECO:0007669"/>
    <property type="project" value="InterPro"/>
</dbReference>
<keyword evidence="12 18" id="KW-0862">Zinc</keyword>
<dbReference type="Pfam" id="PF02037">
    <property type="entry name" value="SAP"/>
    <property type="match status" value="1"/>
</dbReference>
<sequence>MVMENAISDASDFAHTPIPKLTQLDALLRCHICKDFLKVPVLTPCGHTFCSLCIREYINVQGKCPLCLSELRDSMLRSDFLVSEIVDSYKAVRDDLVRVLVETKKEDEDEDADQSVIELGSDVEEPALSQSSDDVQIVGTNERGTLKRAATDLLGGSSRSKFFKSGNVAKRSSTTSRIESMFHKSEEMAACPICERFFPVKELERTHLDECLTLQSLGKSPNPAQRKPKLREKPVLPRSTRIKSTSEAPKVSHVDKYIHSSAENGHQRLPKLDLSSMPVTQVKQKLAQLGLPTLGSKQDMVARYNHYEMLWNSNFCDSLDPVDESELKRQLTSWEASRKSNSTKSTSNSISNMMVSRASKSNSQEEYRKLLANFRNDKFSRKAWSKLFNKQFKRLVRDAKKRVVKSEASTKEATSQHESDDKEDVEDPLSDPDLSADLLNAIDAKASKPSP</sequence>
<organism evidence="23 24">
    <name type="scientific">Maudiozyma humilis</name>
    <name type="common">Sour dough yeast</name>
    <name type="synonym">Kazachstania humilis</name>
    <dbReference type="NCBI Taxonomy" id="51915"/>
    <lineage>
        <taxon>Eukaryota</taxon>
        <taxon>Fungi</taxon>
        <taxon>Dikarya</taxon>
        <taxon>Ascomycota</taxon>
        <taxon>Saccharomycotina</taxon>
        <taxon>Saccharomycetes</taxon>
        <taxon>Saccharomycetales</taxon>
        <taxon>Saccharomycetaceae</taxon>
        <taxon>Maudiozyma</taxon>
    </lineage>
</organism>
<protein>
    <recommendedName>
        <fullName evidence="6 18">Postreplication repair E3 ubiquitin-protein ligase RAD18</fullName>
        <ecNumber evidence="5 18">2.3.2.27</ecNumber>
    </recommendedName>
    <alternativeName>
        <fullName evidence="18">RING-type E3 ubiquitin transferase RAD18</fullName>
    </alternativeName>
</protein>
<dbReference type="InterPro" id="IPR006642">
    <property type="entry name" value="Rad18_UBZ4"/>
</dbReference>
<keyword evidence="9 17" id="KW-0227">DNA damage</keyword>
<keyword evidence="10 16" id="KW-0863">Zinc-finger</keyword>
<keyword evidence="15 18" id="KW-0539">Nucleus</keyword>
<feature type="compositionally biased region" description="Low complexity" evidence="19">
    <location>
        <begin position="339"/>
        <end position="352"/>
    </location>
</feature>
<evidence type="ECO:0000256" key="9">
    <source>
        <dbReference type="ARBA" id="ARBA00022763"/>
    </source>
</evidence>
<dbReference type="PROSITE" id="PS50800">
    <property type="entry name" value="SAP"/>
    <property type="match status" value="1"/>
</dbReference>
<comment type="function">
    <text evidence="18">E3 RING-finger protein, member of the UBC2/RAD6 epistasis group. Associates to the E2 ubiquitin conjugating enzyme UBC2/RAD6 to form the UBC2-RAD18 ubiquitin ligase complex involved in postreplicative repair (PRR) of damaged DNA.</text>
</comment>
<dbReference type="InterPro" id="IPR013083">
    <property type="entry name" value="Znf_RING/FYVE/PHD"/>
</dbReference>
<evidence type="ECO:0000256" key="11">
    <source>
        <dbReference type="ARBA" id="ARBA00022786"/>
    </source>
</evidence>
<dbReference type="InterPro" id="IPR001841">
    <property type="entry name" value="Znf_RING"/>
</dbReference>
<gene>
    <name evidence="23" type="ORF">DAKH74_058160</name>
</gene>
<evidence type="ECO:0000256" key="13">
    <source>
        <dbReference type="ARBA" id="ARBA00023125"/>
    </source>
</evidence>
<evidence type="ECO:0000256" key="1">
    <source>
        <dbReference type="ARBA" id="ARBA00000900"/>
    </source>
</evidence>
<evidence type="ECO:0000256" key="18">
    <source>
        <dbReference type="RuleBase" id="RU368093"/>
    </source>
</evidence>
<feature type="domain" description="UBZ4-type" evidence="22">
    <location>
        <begin position="188"/>
        <end position="216"/>
    </location>
</feature>
<comment type="pathway">
    <text evidence="3 18">Protein modification; protein ubiquitination.</text>
</comment>
<comment type="subunit">
    <text evidence="18">Interacts with E2 UBC2, forming a complex with ubiquitin ligase activity.</text>
</comment>
<comment type="subcellular location">
    <subcellularLocation>
        <location evidence="2 18">Nucleus</location>
    </subcellularLocation>
</comment>
<dbReference type="Proteomes" id="UP001377567">
    <property type="component" value="Unassembled WGS sequence"/>
</dbReference>
<evidence type="ECO:0000256" key="7">
    <source>
        <dbReference type="ARBA" id="ARBA00022679"/>
    </source>
</evidence>
<comment type="caution">
    <text evidence="23">The sequence shown here is derived from an EMBL/GenBank/DDBJ whole genome shotgun (WGS) entry which is preliminary data.</text>
</comment>
<dbReference type="PROSITE" id="PS51908">
    <property type="entry name" value="ZF_UBZ4"/>
    <property type="match status" value="1"/>
</dbReference>
<evidence type="ECO:0000256" key="12">
    <source>
        <dbReference type="ARBA" id="ARBA00022833"/>
    </source>
</evidence>
<comment type="catalytic activity">
    <reaction evidence="1 18">
        <text>S-ubiquitinyl-[E2 ubiquitin-conjugating enzyme]-L-cysteine + [acceptor protein]-L-lysine = [E2 ubiquitin-conjugating enzyme]-L-cysteine + N(6)-ubiquitinyl-[acceptor protein]-L-lysine.</text>
        <dbReference type="EC" id="2.3.2.27"/>
    </reaction>
</comment>
<dbReference type="InterPro" id="IPR003034">
    <property type="entry name" value="SAP_dom"/>
</dbReference>
<dbReference type="GO" id="GO:0097505">
    <property type="term" value="C:Rad6-Rad18 complex"/>
    <property type="evidence" value="ECO:0007669"/>
    <property type="project" value="TreeGrafter"/>
</dbReference>
<evidence type="ECO:0000313" key="24">
    <source>
        <dbReference type="Proteomes" id="UP001377567"/>
    </source>
</evidence>
<dbReference type="SUPFAM" id="SSF57850">
    <property type="entry name" value="RING/U-box"/>
    <property type="match status" value="1"/>
</dbReference>
<feature type="domain" description="SAP" evidence="21">
    <location>
        <begin position="274"/>
        <end position="308"/>
    </location>
</feature>
<dbReference type="Gene3D" id="3.30.40.10">
    <property type="entry name" value="Zinc/RING finger domain, C3HC4 (zinc finger)"/>
    <property type="match status" value="1"/>
</dbReference>
<evidence type="ECO:0000313" key="23">
    <source>
        <dbReference type="EMBL" id="GMM59199.1"/>
    </source>
</evidence>
<dbReference type="GO" id="GO:0005634">
    <property type="term" value="C:nucleus"/>
    <property type="evidence" value="ECO:0007669"/>
    <property type="project" value="UniProtKB-SubCell"/>
</dbReference>
<dbReference type="GO" id="GO:0003697">
    <property type="term" value="F:single-stranded DNA binding"/>
    <property type="evidence" value="ECO:0007669"/>
    <property type="project" value="UniProtKB-UniRule"/>
</dbReference>
<dbReference type="PROSITE" id="PS00518">
    <property type="entry name" value="ZF_RING_1"/>
    <property type="match status" value="1"/>
</dbReference>
<dbReference type="PROSITE" id="PS50089">
    <property type="entry name" value="ZF_RING_2"/>
    <property type="match status" value="1"/>
</dbReference>
<evidence type="ECO:0000259" key="21">
    <source>
        <dbReference type="PROSITE" id="PS50800"/>
    </source>
</evidence>
<evidence type="ECO:0000256" key="16">
    <source>
        <dbReference type="PROSITE-ProRule" id="PRU00175"/>
    </source>
</evidence>
<dbReference type="SMART" id="SM00184">
    <property type="entry name" value="RING"/>
    <property type="match status" value="1"/>
</dbReference>
<evidence type="ECO:0000256" key="4">
    <source>
        <dbReference type="ARBA" id="ARBA00009506"/>
    </source>
</evidence>
<evidence type="ECO:0000256" key="8">
    <source>
        <dbReference type="ARBA" id="ARBA00022723"/>
    </source>
</evidence>
<name>A0AAV5S5P6_MAUHU</name>
<evidence type="ECO:0000256" key="6">
    <source>
        <dbReference type="ARBA" id="ARBA00015551"/>
    </source>
</evidence>
<feature type="region of interest" description="Disordered" evidence="19">
    <location>
        <begin position="399"/>
        <end position="451"/>
    </location>
</feature>
<dbReference type="InterPro" id="IPR017907">
    <property type="entry name" value="Znf_RING_CS"/>
</dbReference>
<dbReference type="InterPro" id="IPR004580">
    <property type="entry name" value="Rad18_fungi"/>
</dbReference>
<evidence type="ECO:0000256" key="15">
    <source>
        <dbReference type="ARBA" id="ARBA00023242"/>
    </source>
</evidence>
<dbReference type="EC" id="2.3.2.27" evidence="5 18"/>
<evidence type="ECO:0000259" key="22">
    <source>
        <dbReference type="PROSITE" id="PS51908"/>
    </source>
</evidence>
<keyword evidence="7 18" id="KW-0808">Transferase</keyword>
<dbReference type="InterPro" id="IPR036361">
    <property type="entry name" value="SAP_dom_sf"/>
</dbReference>
<dbReference type="SMART" id="SM00513">
    <property type="entry name" value="SAP"/>
    <property type="match status" value="1"/>
</dbReference>
<dbReference type="InterPro" id="IPR039577">
    <property type="entry name" value="Rad18"/>
</dbReference>
<dbReference type="PANTHER" id="PTHR14134:SF2">
    <property type="entry name" value="E3 UBIQUITIN-PROTEIN LIGASE RAD18"/>
    <property type="match status" value="1"/>
</dbReference>
<keyword evidence="24" id="KW-1185">Reference proteome</keyword>
<feature type="compositionally biased region" description="Acidic residues" evidence="19">
    <location>
        <begin position="421"/>
        <end position="430"/>
    </location>
</feature>
<dbReference type="FunFam" id="3.30.40.10:FF:000172">
    <property type="entry name" value="E3 ubiquitin-protein ligase RAD18"/>
    <property type="match status" value="1"/>
</dbReference>
<feature type="region of interest" description="Disordered" evidence="19">
    <location>
        <begin position="216"/>
        <end position="251"/>
    </location>
</feature>
<feature type="compositionally biased region" description="Basic and acidic residues" evidence="19">
    <location>
        <begin position="404"/>
        <end position="420"/>
    </location>
</feature>
<evidence type="ECO:0000256" key="19">
    <source>
        <dbReference type="SAM" id="MobiDB-lite"/>
    </source>
</evidence>
<reference evidence="23 24" key="1">
    <citation type="journal article" date="2023" name="Elife">
        <title>Identification of key yeast species and microbe-microbe interactions impacting larval growth of Drosophila in the wild.</title>
        <authorList>
            <person name="Mure A."/>
            <person name="Sugiura Y."/>
            <person name="Maeda R."/>
            <person name="Honda K."/>
            <person name="Sakurai N."/>
            <person name="Takahashi Y."/>
            <person name="Watada M."/>
            <person name="Katoh T."/>
            <person name="Gotoh A."/>
            <person name="Gotoh Y."/>
            <person name="Taniguchi I."/>
            <person name="Nakamura K."/>
            <person name="Hayashi T."/>
            <person name="Katayama T."/>
            <person name="Uemura T."/>
            <person name="Hattori Y."/>
        </authorList>
    </citation>
    <scope>NUCLEOTIDE SEQUENCE [LARGE SCALE GENOMIC DNA]</scope>
    <source>
        <strain evidence="23 24">KH-74</strain>
    </source>
</reference>
<feature type="region of interest" description="Disordered" evidence="19">
    <location>
        <begin position="332"/>
        <end position="362"/>
    </location>
</feature>
<comment type="similarity">
    <text evidence="4 18">Belongs to the RAD18 family.</text>
</comment>
<feature type="domain" description="RING-type" evidence="20">
    <location>
        <begin position="30"/>
        <end position="67"/>
    </location>
</feature>
<evidence type="ECO:0000256" key="5">
    <source>
        <dbReference type="ARBA" id="ARBA00012483"/>
    </source>
</evidence>
<keyword evidence="11 18" id="KW-0833">Ubl conjugation pathway</keyword>
<dbReference type="GO" id="GO:0061630">
    <property type="term" value="F:ubiquitin protein ligase activity"/>
    <property type="evidence" value="ECO:0007669"/>
    <property type="project" value="UniProtKB-UniRule"/>
</dbReference>
<dbReference type="Gene3D" id="3.30.160.60">
    <property type="entry name" value="Classic Zinc Finger"/>
    <property type="match status" value="1"/>
</dbReference>
<accession>A0AAV5S5P6</accession>
<dbReference type="GO" id="GO:0008270">
    <property type="term" value="F:zinc ion binding"/>
    <property type="evidence" value="ECO:0007669"/>
    <property type="project" value="UniProtKB-KW"/>
</dbReference>